<keyword evidence="2" id="KW-0472">Membrane</keyword>
<evidence type="ECO:0000256" key="2">
    <source>
        <dbReference type="SAM" id="Phobius"/>
    </source>
</evidence>
<accession>A0A323UJF8</accession>
<dbReference type="Pfam" id="PF13231">
    <property type="entry name" value="PMT_2"/>
    <property type="match status" value="1"/>
</dbReference>
<feature type="domain" description="Glycosyltransferase RgtA/B/C/D-like" evidence="3">
    <location>
        <begin position="52"/>
        <end position="211"/>
    </location>
</feature>
<sequence>MLRNRPQRLLLWVLGLYGTLWFVSAISFPGLPAVGYEMALFGSELQGGYWKYPPLAPWLTELASLATGRWTGAQLLLALGSALMTLALLWRLGASIVGASGATLAVALTILIGCFGPQVTAYDPAIASLPFAVAVVLLYRRAVLGGARSSWIGFGVAAALLIATNHAGAALVLVLVGHLLLTKQGRRHLATTGPAVAAIACFVVLLPHLMWLSQAHVAALTPEDGASGPWPKIGAAFAFVFGQVGLNLGLIVVTALALIPRLPLQGAPTEVELAAPTAFDRSLLVSVAVLPSILVAFGSVVGWFTIGAYTGSALVAFSGLAVAALLPARLSIRAPRLAIAAWLLVLFGVPIGYATSTYSRAYGSGPVPTELYPAKALSNAMQAVWKSRTTRPLDIVTGSAREAGFVAAYASPRPSVFIDADPAKSPWITPERLKRSGTLVVWTADEFQRTDVLPPPYRAALGQTAPLIGTLVLPLGGGKLKAYGWAMIPPEGVVLSPPAPPPAPPAQAAPPPSPAQPESPPSVAEPRAPPPEPKAEPAAPNPAPIPPASTEAAPEGPSPAGPPPARRAE</sequence>
<feature type="transmembrane region" description="Helical" evidence="2">
    <location>
        <begin position="233"/>
        <end position="259"/>
    </location>
</feature>
<dbReference type="GO" id="GO:0016740">
    <property type="term" value="F:transferase activity"/>
    <property type="evidence" value="ECO:0007669"/>
    <property type="project" value="UniProtKB-KW"/>
</dbReference>
<comment type="caution">
    <text evidence="4">The sequence shown here is derived from an EMBL/GenBank/DDBJ whole genome shotgun (WGS) entry which is preliminary data.</text>
</comment>
<dbReference type="InterPro" id="IPR038731">
    <property type="entry name" value="RgtA/B/C-like"/>
</dbReference>
<feature type="transmembrane region" description="Helical" evidence="2">
    <location>
        <begin position="96"/>
        <end position="115"/>
    </location>
</feature>
<dbReference type="AlphaFoldDB" id="A0A323UJF8"/>
<protein>
    <submittedName>
        <fullName evidence="4">Glycosyltransferase</fullName>
    </submittedName>
</protein>
<name>A0A323UJF8_RHOPL</name>
<feature type="region of interest" description="Disordered" evidence="1">
    <location>
        <begin position="498"/>
        <end position="569"/>
    </location>
</feature>
<reference evidence="4 5" key="1">
    <citation type="submission" date="2018-06" db="EMBL/GenBank/DDBJ databases">
        <title>Draft Whole-Genome Sequence of the purple photosynthetic bacterium Rhodospeudomonas palustris XCP.</title>
        <authorList>
            <person name="Rayyan A."/>
            <person name="Meyer T.E."/>
            <person name="Kyndt J.A."/>
        </authorList>
    </citation>
    <scope>NUCLEOTIDE SEQUENCE [LARGE SCALE GENOMIC DNA]</scope>
    <source>
        <strain evidence="4 5">XCP</strain>
    </source>
</reference>
<feature type="transmembrane region" description="Helical" evidence="2">
    <location>
        <begin position="193"/>
        <end position="213"/>
    </location>
</feature>
<keyword evidence="4" id="KW-0808">Transferase</keyword>
<feature type="transmembrane region" description="Helical" evidence="2">
    <location>
        <begin position="151"/>
        <end position="181"/>
    </location>
</feature>
<dbReference type="RefSeq" id="WP_110786056.1">
    <property type="nucleotide sequence ID" value="NZ_QKQS01000013.1"/>
</dbReference>
<proteinExistence type="predicted"/>
<dbReference type="Proteomes" id="UP000248134">
    <property type="component" value="Unassembled WGS sequence"/>
</dbReference>
<feature type="transmembrane region" description="Helical" evidence="2">
    <location>
        <begin position="312"/>
        <end position="330"/>
    </location>
</feature>
<feature type="transmembrane region" description="Helical" evidence="2">
    <location>
        <begin position="283"/>
        <end position="306"/>
    </location>
</feature>
<evidence type="ECO:0000313" key="5">
    <source>
        <dbReference type="Proteomes" id="UP000248134"/>
    </source>
</evidence>
<keyword evidence="2" id="KW-0812">Transmembrane</keyword>
<feature type="compositionally biased region" description="Pro residues" evidence="1">
    <location>
        <begin position="498"/>
        <end position="520"/>
    </location>
</feature>
<evidence type="ECO:0000256" key="1">
    <source>
        <dbReference type="SAM" id="MobiDB-lite"/>
    </source>
</evidence>
<keyword evidence="2" id="KW-1133">Transmembrane helix</keyword>
<evidence type="ECO:0000313" key="4">
    <source>
        <dbReference type="EMBL" id="PZA12559.1"/>
    </source>
</evidence>
<feature type="transmembrane region" description="Helical" evidence="2">
    <location>
        <begin position="337"/>
        <end position="354"/>
    </location>
</feature>
<dbReference type="OrthoDB" id="7671407at2"/>
<feature type="compositionally biased region" description="Pro residues" evidence="1">
    <location>
        <begin position="556"/>
        <end position="569"/>
    </location>
</feature>
<dbReference type="EMBL" id="QKQS01000013">
    <property type="protein sequence ID" value="PZA12559.1"/>
    <property type="molecule type" value="Genomic_DNA"/>
</dbReference>
<evidence type="ECO:0000259" key="3">
    <source>
        <dbReference type="Pfam" id="PF13231"/>
    </source>
</evidence>
<feature type="transmembrane region" description="Helical" evidence="2">
    <location>
        <begin position="73"/>
        <end position="90"/>
    </location>
</feature>
<organism evidence="4 5">
    <name type="scientific">Rhodopseudomonas palustris</name>
    <dbReference type="NCBI Taxonomy" id="1076"/>
    <lineage>
        <taxon>Bacteria</taxon>
        <taxon>Pseudomonadati</taxon>
        <taxon>Pseudomonadota</taxon>
        <taxon>Alphaproteobacteria</taxon>
        <taxon>Hyphomicrobiales</taxon>
        <taxon>Nitrobacteraceae</taxon>
        <taxon>Rhodopseudomonas</taxon>
    </lineage>
</organism>
<gene>
    <name evidence="4" type="ORF">DNX69_09790</name>
</gene>